<name>A0A4V6TTR9_9ASCO</name>
<dbReference type="AlphaFoldDB" id="A0A4V6TTR9"/>
<keyword evidence="5" id="KW-0418">Kinase</keyword>
<dbReference type="Proteomes" id="UP000307173">
    <property type="component" value="Unassembled WGS sequence"/>
</dbReference>
<dbReference type="GO" id="GO:0007165">
    <property type="term" value="P:signal transduction"/>
    <property type="evidence" value="ECO:0007669"/>
    <property type="project" value="TreeGrafter"/>
</dbReference>
<evidence type="ECO:0000256" key="3">
    <source>
        <dbReference type="ARBA" id="ARBA00022679"/>
    </source>
</evidence>
<dbReference type="EMBL" id="SELW01000331">
    <property type="protein sequence ID" value="TID29161.1"/>
    <property type="molecule type" value="Genomic_DNA"/>
</dbReference>
<protein>
    <recommendedName>
        <fullName evidence="1">non-specific serine/threonine protein kinase</fullName>
        <ecNumber evidence="1">2.7.11.1</ecNumber>
    </recommendedName>
</protein>
<evidence type="ECO:0000256" key="2">
    <source>
        <dbReference type="ARBA" id="ARBA00022527"/>
    </source>
</evidence>
<dbReference type="InterPro" id="IPR011009">
    <property type="entry name" value="Kinase-like_dom_sf"/>
</dbReference>
<dbReference type="InterPro" id="IPR008271">
    <property type="entry name" value="Ser/Thr_kinase_AS"/>
</dbReference>
<gene>
    <name evidence="10" type="ORF">CANINC_002118</name>
</gene>
<dbReference type="Gene3D" id="1.10.510.10">
    <property type="entry name" value="Transferase(Phosphotransferase) domain 1"/>
    <property type="match status" value="1"/>
</dbReference>
<comment type="caution">
    <text evidence="10">The sequence shown here is derived from an EMBL/GenBank/DDBJ whole genome shotgun (WGS) entry which is preliminary data.</text>
</comment>
<evidence type="ECO:0000259" key="9">
    <source>
        <dbReference type="PROSITE" id="PS50011"/>
    </source>
</evidence>
<keyword evidence="6" id="KW-0067">ATP-binding</keyword>
<dbReference type="EC" id="2.7.11.1" evidence="1"/>
<keyword evidence="2" id="KW-0723">Serine/threonine-protein kinase</keyword>
<dbReference type="GO" id="GO:0005524">
    <property type="term" value="F:ATP binding"/>
    <property type="evidence" value="ECO:0007669"/>
    <property type="project" value="UniProtKB-KW"/>
</dbReference>
<comment type="catalytic activity">
    <reaction evidence="7">
        <text>L-threonyl-[protein] + ATP = O-phospho-L-threonyl-[protein] + ADP + H(+)</text>
        <dbReference type="Rhea" id="RHEA:46608"/>
        <dbReference type="Rhea" id="RHEA-COMP:11060"/>
        <dbReference type="Rhea" id="RHEA-COMP:11605"/>
        <dbReference type="ChEBI" id="CHEBI:15378"/>
        <dbReference type="ChEBI" id="CHEBI:30013"/>
        <dbReference type="ChEBI" id="CHEBI:30616"/>
        <dbReference type="ChEBI" id="CHEBI:61977"/>
        <dbReference type="ChEBI" id="CHEBI:456216"/>
        <dbReference type="EC" id="2.7.11.1"/>
    </reaction>
</comment>
<evidence type="ECO:0000256" key="4">
    <source>
        <dbReference type="ARBA" id="ARBA00022741"/>
    </source>
</evidence>
<dbReference type="OrthoDB" id="4062651at2759"/>
<keyword evidence="3" id="KW-0808">Transferase</keyword>
<evidence type="ECO:0000313" key="11">
    <source>
        <dbReference type="Proteomes" id="UP000307173"/>
    </source>
</evidence>
<dbReference type="PROSITE" id="PS50011">
    <property type="entry name" value="PROTEIN_KINASE_DOM"/>
    <property type="match status" value="1"/>
</dbReference>
<dbReference type="PROSITE" id="PS00108">
    <property type="entry name" value="PROTEIN_KINASE_ST"/>
    <property type="match status" value="1"/>
</dbReference>
<dbReference type="PANTHER" id="PTHR43895">
    <property type="entry name" value="CALCIUM/CALMODULIN-DEPENDENT PROTEIN KINASE KINASE-RELATED"/>
    <property type="match status" value="1"/>
</dbReference>
<dbReference type="Pfam" id="PF00069">
    <property type="entry name" value="Pkinase"/>
    <property type="match status" value="1"/>
</dbReference>
<dbReference type="SUPFAM" id="SSF56112">
    <property type="entry name" value="Protein kinase-like (PK-like)"/>
    <property type="match status" value="1"/>
</dbReference>
<evidence type="ECO:0000256" key="1">
    <source>
        <dbReference type="ARBA" id="ARBA00012513"/>
    </source>
</evidence>
<accession>A0A4V6TTR9</accession>
<evidence type="ECO:0000313" key="10">
    <source>
        <dbReference type="EMBL" id="TID29161.1"/>
    </source>
</evidence>
<dbReference type="STRING" id="52247.A0A4V6TTR9"/>
<comment type="catalytic activity">
    <reaction evidence="8">
        <text>L-seryl-[protein] + ATP = O-phospho-L-seryl-[protein] + ADP + H(+)</text>
        <dbReference type="Rhea" id="RHEA:17989"/>
        <dbReference type="Rhea" id="RHEA-COMP:9863"/>
        <dbReference type="Rhea" id="RHEA-COMP:11604"/>
        <dbReference type="ChEBI" id="CHEBI:15378"/>
        <dbReference type="ChEBI" id="CHEBI:29999"/>
        <dbReference type="ChEBI" id="CHEBI:30616"/>
        <dbReference type="ChEBI" id="CHEBI:83421"/>
        <dbReference type="ChEBI" id="CHEBI:456216"/>
        <dbReference type="EC" id="2.7.11.1"/>
    </reaction>
</comment>
<dbReference type="InterPro" id="IPR000719">
    <property type="entry name" value="Prot_kinase_dom"/>
</dbReference>
<evidence type="ECO:0000256" key="8">
    <source>
        <dbReference type="ARBA" id="ARBA00048679"/>
    </source>
</evidence>
<reference evidence="10 11" key="1">
    <citation type="journal article" date="2019" name="Front. Genet.">
        <title>Whole-Genome Sequencing of the Opportunistic Yeast Pathogen Candida inconspicua Uncovers Its Hybrid Origin.</title>
        <authorList>
            <person name="Mixao V."/>
            <person name="Hansen A.P."/>
            <person name="Saus E."/>
            <person name="Boekhout T."/>
            <person name="Lass-Florl C."/>
            <person name="Gabaldon T."/>
        </authorList>
    </citation>
    <scope>NUCLEOTIDE SEQUENCE [LARGE SCALE GENOMIC DNA]</scope>
    <source>
        <strain evidence="10 11">CBS 180</strain>
    </source>
</reference>
<dbReference type="PANTHER" id="PTHR43895:SF32">
    <property type="entry name" value="SERINE_THREONINE-PROTEIN KINASE CHK1"/>
    <property type="match status" value="1"/>
</dbReference>
<evidence type="ECO:0000256" key="6">
    <source>
        <dbReference type="ARBA" id="ARBA00022840"/>
    </source>
</evidence>
<evidence type="ECO:0000256" key="5">
    <source>
        <dbReference type="ARBA" id="ARBA00022777"/>
    </source>
</evidence>
<keyword evidence="11" id="KW-1185">Reference proteome</keyword>
<evidence type="ECO:0000256" key="7">
    <source>
        <dbReference type="ARBA" id="ARBA00047899"/>
    </source>
</evidence>
<dbReference type="SMART" id="SM00220">
    <property type="entry name" value="S_TKc"/>
    <property type="match status" value="1"/>
</dbReference>
<organism evidence="10 11">
    <name type="scientific">Pichia inconspicua</name>
    <dbReference type="NCBI Taxonomy" id="52247"/>
    <lineage>
        <taxon>Eukaryota</taxon>
        <taxon>Fungi</taxon>
        <taxon>Dikarya</taxon>
        <taxon>Ascomycota</taxon>
        <taxon>Saccharomycotina</taxon>
        <taxon>Pichiomycetes</taxon>
        <taxon>Pichiales</taxon>
        <taxon>Pichiaceae</taxon>
        <taxon>Pichia</taxon>
    </lineage>
</organism>
<feature type="domain" description="Protein kinase" evidence="9">
    <location>
        <begin position="56"/>
        <end position="335"/>
    </location>
</feature>
<keyword evidence="4" id="KW-0547">Nucleotide-binding</keyword>
<sequence length="434" mass="48478">MSATTAIALATTSNTTGSVANSTLSTLSADFRAGPGANVDEYVLYSKGKSLLGGRYSFLSNLQTGSFGKVSCAFDSISGQRVAIKALKKNVNGVLAMAQHEMTIMNQLGYHRNITQLLDYMETRKYCILVLEYADQGDLYDAIHNKTPLGLALQTNYSSFANFLSQIHDVLSYAHSRGVYHRDIKPENILLTSDGTIKLCDWGLSTTNVIASDYNVGTEKYMAPEALIKGNYNCQQLDAYSLGITLLFTLFNRCPFRKATLEDTNFNAFNRSKNFIYDFFPNISTLSFEGIIEGLILKRDLDTSIKNMIDNAHLGFTLDQQQQHQIEQEHEHHHLSFDELFIYDEPHHDDVTVTDDLLHDDLDVSTVANNSNTNSINIQSSNLKPISIPNNHQPPSTSIGSSYVPHSASLFDKNIWDSNSFMNSFELTNNDWKI</sequence>
<proteinExistence type="predicted"/>
<dbReference type="GO" id="GO:0004674">
    <property type="term" value="F:protein serine/threonine kinase activity"/>
    <property type="evidence" value="ECO:0007669"/>
    <property type="project" value="UniProtKB-KW"/>
</dbReference>